<dbReference type="HOGENOM" id="CLU_148577_1_0_6"/>
<sequence>MPGNVFQKGTLLIPTGGANHLHFVMNDPVYCPVLGYDAVLLVNISTVYPDKYFDQSCILKKGCHPFVLRDSWVVYREAGPFNLARLEQGVAQKSIKTHQPINAGDFTRIRAGFDISPDVKIKVERFMRQHKI</sequence>
<reference evidence="1 2" key="1">
    <citation type="journal article" date="2006" name="Genome Biol.">
        <title>Genomic analysis reveals that Pseudomonas aeruginosa virulence is combinatorial.</title>
        <authorList>
            <person name="Lee D.G."/>
            <person name="Urbach J.M."/>
            <person name="Wu G."/>
            <person name="Liberati N.T."/>
            <person name="Feinbaum R.L."/>
            <person name="Miyata S."/>
            <person name="Diggins L.T."/>
            <person name="He J."/>
            <person name="Saucier M."/>
            <person name="Deziel E."/>
            <person name="Friedman L."/>
            <person name="Li L."/>
            <person name="Grills G."/>
            <person name="Montgomery K."/>
            <person name="Kucherlapati R."/>
            <person name="Rahme L.G."/>
            <person name="Ausubel F.M."/>
        </authorList>
    </citation>
    <scope>NUCLEOTIDE SEQUENCE [LARGE SCALE GENOMIC DNA]</scope>
    <source>
        <strain evidence="1 2">UCBPP-PA14</strain>
    </source>
</reference>
<evidence type="ECO:0000313" key="1">
    <source>
        <dbReference type="EMBL" id="ABJ15667.1"/>
    </source>
</evidence>
<organism evidence="1 2">
    <name type="scientific">Pseudomonas aeruginosa (strain UCBPP-PA14)</name>
    <dbReference type="NCBI Taxonomy" id="208963"/>
    <lineage>
        <taxon>Bacteria</taxon>
        <taxon>Pseudomonadati</taxon>
        <taxon>Pseudomonadota</taxon>
        <taxon>Gammaproteobacteria</taxon>
        <taxon>Pseudomonadales</taxon>
        <taxon>Pseudomonadaceae</taxon>
        <taxon>Pseudomonas</taxon>
    </lineage>
</organism>
<protein>
    <submittedName>
        <fullName evidence="1">Uncharacterized protein</fullName>
    </submittedName>
</protein>
<dbReference type="BioCyc" id="PAER208963:G1G74-261-MONOMER"/>
<accession>A0A0H2ZLW4</accession>
<dbReference type="AlphaFoldDB" id="A0A0H2ZLW4"/>
<gene>
    <name evidence="1" type="ordered locus">PA14_03166</name>
</gene>
<dbReference type="Proteomes" id="UP000000653">
    <property type="component" value="Chromosome"/>
</dbReference>
<proteinExistence type="predicted"/>
<evidence type="ECO:0000313" key="2">
    <source>
        <dbReference type="Proteomes" id="UP000000653"/>
    </source>
</evidence>
<dbReference type="EMBL" id="CP000438">
    <property type="protein sequence ID" value="ABJ15667.1"/>
    <property type="molecule type" value="Genomic_DNA"/>
</dbReference>
<dbReference type="KEGG" id="pau:PA14_03166"/>
<name>A0A0H2ZLW4_PSEAB</name>